<evidence type="ECO:0000256" key="1">
    <source>
        <dbReference type="SAM" id="MobiDB-lite"/>
    </source>
</evidence>
<feature type="domain" description="C2" evidence="2">
    <location>
        <begin position="1"/>
        <end position="115"/>
    </location>
</feature>
<dbReference type="InterPro" id="IPR044750">
    <property type="entry name" value="C2_SRC2/BAP"/>
</dbReference>
<sequence>MENLTLELNIHSASHLVNVNLITKMDVYTKITIHGENTRKRQKAKTTIDRSGGSSPTWNQAVKFSMNERLVYDGRLTLVIRLISRRVLGNKDIGRVNIPLLELLDSVMPSINNEGNILRVKVMTCEVRTLSGKPSGKLTFSYRFKPDLPFIINRNLVNTPIYPPLSRIEHPTSAPPELPIEFPRLPELPYCLFAAGSSSDPLRIPADGILEQANSAYNHTPPPSSGFQGYKLHRGGPPRKYETEN</sequence>
<gene>
    <name evidence="4" type="primary">LOC104759870</name>
</gene>
<dbReference type="Pfam" id="PF00168">
    <property type="entry name" value="C2"/>
    <property type="match status" value="1"/>
</dbReference>
<dbReference type="SUPFAM" id="SSF49562">
    <property type="entry name" value="C2 domain (Calcium/lipid-binding domain, CaLB)"/>
    <property type="match status" value="1"/>
</dbReference>
<feature type="region of interest" description="Disordered" evidence="1">
    <location>
        <begin position="213"/>
        <end position="245"/>
    </location>
</feature>
<reference evidence="4" key="2">
    <citation type="submission" date="2025-08" db="UniProtKB">
        <authorList>
            <consortium name="RefSeq"/>
        </authorList>
    </citation>
    <scope>IDENTIFICATION</scope>
    <source>
        <tissue evidence="4">Leaf</tissue>
    </source>
</reference>
<dbReference type="PANTHER" id="PTHR32246">
    <property type="entry name" value="INGRESSION PROTEIN FIC1"/>
    <property type="match status" value="1"/>
</dbReference>
<keyword evidence="3" id="KW-1185">Reference proteome</keyword>
<name>A0ABM0X5J8_CAMSA</name>
<protein>
    <submittedName>
        <fullName evidence="4">Protein SRC2-like</fullName>
    </submittedName>
</protein>
<evidence type="ECO:0000313" key="4">
    <source>
        <dbReference type="RefSeq" id="XP_010481053.1"/>
    </source>
</evidence>
<dbReference type="PANTHER" id="PTHR32246:SF130">
    <property type="entry name" value="CALCIUM-DEPENDENT LIPID-BINDING (CALB DOMAIN) FAMILY PROTEIN"/>
    <property type="match status" value="1"/>
</dbReference>
<dbReference type="CDD" id="cd04051">
    <property type="entry name" value="C2_SRC2_like"/>
    <property type="match status" value="1"/>
</dbReference>
<organism evidence="3 4">
    <name type="scientific">Camelina sativa</name>
    <name type="common">False flax</name>
    <name type="synonym">Myagrum sativum</name>
    <dbReference type="NCBI Taxonomy" id="90675"/>
    <lineage>
        <taxon>Eukaryota</taxon>
        <taxon>Viridiplantae</taxon>
        <taxon>Streptophyta</taxon>
        <taxon>Embryophyta</taxon>
        <taxon>Tracheophyta</taxon>
        <taxon>Spermatophyta</taxon>
        <taxon>Magnoliopsida</taxon>
        <taxon>eudicotyledons</taxon>
        <taxon>Gunneridae</taxon>
        <taxon>Pentapetalae</taxon>
        <taxon>rosids</taxon>
        <taxon>malvids</taxon>
        <taxon>Brassicales</taxon>
        <taxon>Brassicaceae</taxon>
        <taxon>Camelineae</taxon>
        <taxon>Camelina</taxon>
    </lineage>
</organism>
<accession>A0ABM0X5J8</accession>
<dbReference type="InterPro" id="IPR035892">
    <property type="entry name" value="C2_domain_sf"/>
</dbReference>
<proteinExistence type="predicted"/>
<dbReference type="SMART" id="SM00239">
    <property type="entry name" value="C2"/>
    <property type="match status" value="1"/>
</dbReference>
<dbReference type="RefSeq" id="XP_010481053.1">
    <property type="nucleotide sequence ID" value="XM_010482751.1"/>
</dbReference>
<dbReference type="GeneID" id="104759870"/>
<dbReference type="Gene3D" id="2.60.40.150">
    <property type="entry name" value="C2 domain"/>
    <property type="match status" value="1"/>
</dbReference>
<dbReference type="PROSITE" id="PS50004">
    <property type="entry name" value="C2"/>
    <property type="match status" value="1"/>
</dbReference>
<dbReference type="InterPro" id="IPR000008">
    <property type="entry name" value="C2_dom"/>
</dbReference>
<dbReference type="Proteomes" id="UP000694864">
    <property type="component" value="Chromosome 17"/>
</dbReference>
<evidence type="ECO:0000259" key="2">
    <source>
        <dbReference type="PROSITE" id="PS50004"/>
    </source>
</evidence>
<evidence type="ECO:0000313" key="3">
    <source>
        <dbReference type="Proteomes" id="UP000694864"/>
    </source>
</evidence>
<reference evidence="3" key="1">
    <citation type="journal article" date="2014" name="Nat. Commun.">
        <title>The emerging biofuel crop Camelina sativa retains a highly undifferentiated hexaploid genome structure.</title>
        <authorList>
            <person name="Kagale S."/>
            <person name="Koh C."/>
            <person name="Nixon J."/>
            <person name="Bollina V."/>
            <person name="Clarke W.E."/>
            <person name="Tuteja R."/>
            <person name="Spillane C."/>
            <person name="Robinson S.J."/>
            <person name="Links M.G."/>
            <person name="Clarke C."/>
            <person name="Higgins E.E."/>
            <person name="Huebert T."/>
            <person name="Sharpe A.G."/>
            <person name="Parkin I.A."/>
        </authorList>
    </citation>
    <scope>NUCLEOTIDE SEQUENCE [LARGE SCALE GENOMIC DNA]</scope>
    <source>
        <strain evidence="3">cv. DH55</strain>
    </source>
</reference>